<dbReference type="Gene3D" id="3.40.50.300">
    <property type="entry name" value="P-loop containing nucleotide triphosphate hydrolases"/>
    <property type="match status" value="1"/>
</dbReference>
<gene>
    <name evidence="6" type="ORF">HK099_003764</name>
</gene>
<dbReference type="InterPro" id="IPR019775">
    <property type="entry name" value="WD40_repeat_CS"/>
</dbReference>
<dbReference type="PANTHER" id="PTHR19871">
    <property type="entry name" value="BETA TRANSDUCIN-RELATED PROTEIN"/>
    <property type="match status" value="1"/>
</dbReference>
<reference evidence="6" key="1">
    <citation type="submission" date="2020-05" db="EMBL/GenBank/DDBJ databases">
        <title>Phylogenomic resolution of chytrid fungi.</title>
        <authorList>
            <person name="Stajich J.E."/>
            <person name="Amses K."/>
            <person name="Simmons R."/>
            <person name="Seto K."/>
            <person name="Myers J."/>
            <person name="Bonds A."/>
            <person name="Quandt C.A."/>
            <person name="Barry K."/>
            <person name="Liu P."/>
            <person name="Grigoriev I."/>
            <person name="Longcore J.E."/>
            <person name="James T.Y."/>
        </authorList>
    </citation>
    <scope>NUCLEOTIDE SEQUENCE</scope>
    <source>
        <strain evidence="6">JEL0476</strain>
    </source>
</reference>
<dbReference type="Gene3D" id="2.130.10.10">
    <property type="entry name" value="YVTN repeat-like/Quinoprotein amine dehydrogenase"/>
    <property type="match status" value="1"/>
</dbReference>
<dbReference type="Proteomes" id="UP001211065">
    <property type="component" value="Unassembled WGS sequence"/>
</dbReference>
<evidence type="ECO:0000313" key="7">
    <source>
        <dbReference type="Proteomes" id="UP001211065"/>
    </source>
</evidence>
<evidence type="ECO:0000259" key="5">
    <source>
        <dbReference type="Pfam" id="PF24883"/>
    </source>
</evidence>
<feature type="coiled-coil region" evidence="4">
    <location>
        <begin position="1778"/>
        <end position="1840"/>
    </location>
</feature>
<keyword evidence="7" id="KW-1185">Reference proteome</keyword>
<dbReference type="InterPro" id="IPR056884">
    <property type="entry name" value="NPHP3-like_N"/>
</dbReference>
<evidence type="ECO:0000256" key="3">
    <source>
        <dbReference type="PROSITE-ProRule" id="PRU00221"/>
    </source>
</evidence>
<protein>
    <recommendedName>
        <fullName evidence="5">Nephrocystin 3-like N-terminal domain-containing protein</fullName>
    </recommendedName>
</protein>
<dbReference type="SMART" id="SM00320">
    <property type="entry name" value="WD40"/>
    <property type="match status" value="5"/>
</dbReference>
<feature type="domain" description="Nephrocystin 3-like N-terminal" evidence="5">
    <location>
        <begin position="526"/>
        <end position="685"/>
    </location>
</feature>
<dbReference type="InterPro" id="IPR001680">
    <property type="entry name" value="WD40_rpt"/>
</dbReference>
<evidence type="ECO:0000256" key="2">
    <source>
        <dbReference type="ARBA" id="ARBA00022737"/>
    </source>
</evidence>
<dbReference type="PROSITE" id="PS50082">
    <property type="entry name" value="WD_REPEATS_2"/>
    <property type="match status" value="1"/>
</dbReference>
<proteinExistence type="predicted"/>
<keyword evidence="1 3" id="KW-0853">WD repeat</keyword>
<keyword evidence="2" id="KW-0677">Repeat</keyword>
<dbReference type="InterPro" id="IPR036322">
    <property type="entry name" value="WD40_repeat_dom_sf"/>
</dbReference>
<dbReference type="InterPro" id="IPR015943">
    <property type="entry name" value="WD40/YVTN_repeat-like_dom_sf"/>
</dbReference>
<dbReference type="InterPro" id="IPR027417">
    <property type="entry name" value="P-loop_NTPase"/>
</dbReference>
<dbReference type="SUPFAM" id="SSF50978">
    <property type="entry name" value="WD40 repeat-like"/>
    <property type="match status" value="1"/>
</dbReference>
<dbReference type="SUPFAM" id="SSF52540">
    <property type="entry name" value="P-loop containing nucleoside triphosphate hydrolases"/>
    <property type="match status" value="1"/>
</dbReference>
<feature type="coiled-coil region" evidence="4">
    <location>
        <begin position="1873"/>
        <end position="1966"/>
    </location>
</feature>
<dbReference type="PROSITE" id="PS50294">
    <property type="entry name" value="WD_REPEATS_REGION"/>
    <property type="match status" value="1"/>
</dbReference>
<dbReference type="PANTHER" id="PTHR19871:SF14">
    <property type="entry name" value="DUF4062 DOMAIN-CONTAINING PROTEIN"/>
    <property type="match status" value="1"/>
</dbReference>
<evidence type="ECO:0000256" key="4">
    <source>
        <dbReference type="SAM" id="Coils"/>
    </source>
</evidence>
<keyword evidence="4" id="KW-0175">Coiled coil</keyword>
<dbReference type="Pfam" id="PF00400">
    <property type="entry name" value="WD40"/>
    <property type="match status" value="1"/>
</dbReference>
<feature type="repeat" description="WD" evidence="3">
    <location>
        <begin position="1185"/>
        <end position="1218"/>
    </location>
</feature>
<dbReference type="InterPro" id="IPR052752">
    <property type="entry name" value="NACHT-WD_repeat"/>
</dbReference>
<accession>A0AAD5U1L8</accession>
<dbReference type="PROSITE" id="PS00678">
    <property type="entry name" value="WD_REPEATS_1"/>
    <property type="match status" value="1"/>
</dbReference>
<dbReference type="SUPFAM" id="SSF50969">
    <property type="entry name" value="YVTN repeat-like/Quinoprotein amine dehydrogenase"/>
    <property type="match status" value="1"/>
</dbReference>
<comment type="caution">
    <text evidence="6">The sequence shown here is derived from an EMBL/GenBank/DDBJ whole genome shotgun (WGS) entry which is preliminary data.</text>
</comment>
<evidence type="ECO:0000313" key="6">
    <source>
        <dbReference type="EMBL" id="KAJ3221117.1"/>
    </source>
</evidence>
<evidence type="ECO:0000256" key="1">
    <source>
        <dbReference type="ARBA" id="ARBA00022574"/>
    </source>
</evidence>
<dbReference type="InterPro" id="IPR011044">
    <property type="entry name" value="Quino_amine_DH_bsu"/>
</dbReference>
<sequence length="1980" mass="228907">MEIMVVDLNSEGYSPKEMFLNPYLQQQGWIKGYKLIGQNRNKEHPWESFSFLGCNTVRGLNGSVLLPYDTHHVSNLWTVDIKSNFNAEIGVRIHSIIFYGKVHKETFIASQLKALPLSDGSIKLMWEANFTFKFTKYYVLIHIWEIAKSAIDFREFDVCCGNSTIIDNLVSGKFKFEITKEQKNYIDLIEKEYLHRLYIENQSLSRVLNFAKEIYQPYKSLNSSAKKQPEFDTSTFLGYNLTKICSNSSHNTFFYTISIYIFGSDDTLEESLYFQQHIYPLLRDSAATLGFSVRVIDIKSDRNLPSQIKDYLIKYIQNEDKSVQMFVYFLTDKTQAMEIVDNTGNSINELEHDILQTYSFCIKEKGLKYQQKLHSAFLVYRKLNGLKEFIHNEKKKSTKQEDEILKISTDNLVVDKILNTYSSSKYSADFDTKIANMFEEGQKFSFNIPWSPQFGVSRDSFVHLNYLRNLAAAFVINFDNFIIDLKPEICVNEFAVECILETKEIMLTVEKNTKKELGSTIVKDLFNSFDSGISRPSISIVYGGKGTGKTATACQIIWQLQNNVFKTFEPLVIPFVVKQERIWCYSTFLRRLCWKMKSSIDFEKDFPDASLFLRRILKTNSISEDLSDLKRCLWELLGCSSHYKPLFLIIDGLDELNEISEKEENVDFFSWIPENIPLSTRIILTTSSVETLNNNNLLNVNLYETMQNAQDSVDGIHNPLLCESNILNIICLLENKYGINLIFSTLILIASLQYGIPEEDLLDVLSGLDIVLEETYESKIFVTDSALCKNIKLRRFPEAIFQSMKMDLINYYLIFYKINNSGRLHYKINSAIKKLIYFRYQDLVKQKNLDFWTILSEYYLGITNKKFPNRNIDPQYSKNQINSNLNISIHCILELPRLLRLCNNWEEHGNLLCSLNFLFLSFKTGCDSLSFINHEYSFWLQKNEKNFIGLKENDVNKWLNRVLKFKDFVFNYGVSLQIHPQLIFSIASNLERENLIYKAVASIAAQNVNFWKDQEKTLDAESTSTPREIWLRLVNKRNIVEDELIEPKVVSTSDISYRPFRVVEISFSLDGNYCILMGKNFIKVVGVFNETEIFTIKVKLLAIKFYNTQPYFCGVDESYFYIWNAVNGNLQRKVEFRSFSATSKNVIPTCIECSNMRSTTEMIAVGSSDGTIQILSSDGVPIISFCAHSSPVTSLAWEENGWLASGAEDGTIRIWNLNPICMKNEITIHKAAINDIIWDKKPELDVKKKNAAIFESVLFAASNDGTFSVWSIENKVPILMAKTTVSTFGLTSISLSDDSTVAAIADRNETIFLLDWKTGYYLKVFKNSNQNSKLKLFWQNINSRLTTINSLGIIKNWEIKLESDFNMKKKFLSNESNTLIDYTLSKDVKEDFKIEKKTNFIIETVNIVEDIVYAAFSDNSIWKSSLTDAFFTPYSASNLMDLFPSTKGCLNKNGTKFFSVTKNSLVVWKPVPGDGKIINEISTGNLSNIFNNENLNSSWHPNSSWISSTSPGKHTIYWDCLSKEELTFFILESNFKNTLNYPISTKFSLDGEKLLHHLIKFSTVWKISEAQAENEPPTIVSSIEGCWTLSCWSNCNKKVLVINSRVEWEEKSFQKTGLASIYDITCNPAKLIIQLSSTHSGIINQKYPFLQASDCEFSPDDKLVAVCFGNRFNQSWYRSAEEGMLTIYCSITGVALCRFLPSGQQLIGRKLHWNKNFNSDQRSASDLNFAICCSDINGNMFYLKIENFYFNKISHSGEETRKEKDDDLLDNNTKIFIRENLENNWSLKKNQLEKLNTETSISKLSLFETKKCNLDYKNEIKNLKNLVEIHKNERREVYQKLSNGKLNEKEYLLQIENLSTKEKKTELLLQDNEVFLKQKLDSIKEKIKDLKLKKKEFFKEDYIAAKESLECLESELKLKIKSLEGKKKVEEIERREKEERVTRMKMDNEELELKHLENEKIIQEQLIEIKLLKKRCCLIL</sequence>
<dbReference type="EMBL" id="JADGJW010000250">
    <property type="protein sequence ID" value="KAJ3221117.1"/>
    <property type="molecule type" value="Genomic_DNA"/>
</dbReference>
<organism evidence="6 7">
    <name type="scientific">Clydaea vesicula</name>
    <dbReference type="NCBI Taxonomy" id="447962"/>
    <lineage>
        <taxon>Eukaryota</taxon>
        <taxon>Fungi</taxon>
        <taxon>Fungi incertae sedis</taxon>
        <taxon>Chytridiomycota</taxon>
        <taxon>Chytridiomycota incertae sedis</taxon>
        <taxon>Chytridiomycetes</taxon>
        <taxon>Lobulomycetales</taxon>
        <taxon>Lobulomycetaceae</taxon>
        <taxon>Clydaea</taxon>
    </lineage>
</organism>
<dbReference type="Pfam" id="PF24883">
    <property type="entry name" value="NPHP3_N"/>
    <property type="match status" value="1"/>
</dbReference>
<name>A0AAD5U1L8_9FUNG</name>